<dbReference type="VEuPathDB" id="HostDB:ENSG00000117481"/>
<reference evidence="1 2" key="3">
    <citation type="journal article" date="2006" name="Nature">
        <title>The DNA sequence and biological annotation of human chromosome 1.</title>
        <authorList>
            <person name="Gregory S.G."/>
            <person name="Barlow K.F."/>
            <person name="McLay K.E."/>
            <person name="Kaul R."/>
            <person name="Swarbreck D."/>
            <person name="Dunham A."/>
            <person name="Scott C.E."/>
            <person name="Howe K.L."/>
            <person name="Woodfine K."/>
            <person name="Spencer C.C."/>
            <person name="Jones M.C."/>
            <person name="Gillson C."/>
            <person name="Searle S."/>
            <person name="Zhou Y."/>
            <person name="Kokocinski F."/>
            <person name="McDonald L."/>
            <person name="Evans R."/>
            <person name="Phillips K."/>
            <person name="Atkinson A."/>
            <person name="Cooper R."/>
            <person name="Jones C."/>
            <person name="Hall R.E."/>
            <person name="Andrews T.D."/>
            <person name="Lloyd C."/>
            <person name="Ainscough R."/>
            <person name="Almeida J.P."/>
            <person name="Ambrose K.D."/>
            <person name="Anderson F."/>
            <person name="Andrew R.W."/>
            <person name="Ashwell R.I."/>
            <person name="Aubin K."/>
            <person name="Babbage A.K."/>
            <person name="Bagguley C.L."/>
            <person name="Bailey J."/>
            <person name="Beasley H."/>
            <person name="Bethel G."/>
            <person name="Bird C.P."/>
            <person name="Bray-Allen S."/>
            <person name="Brown J.Y."/>
            <person name="Brown A.J."/>
            <person name="Buckley D."/>
            <person name="Burton J."/>
            <person name="Bye J."/>
            <person name="Carder C."/>
            <person name="Chapman J.C."/>
            <person name="Clark S.Y."/>
            <person name="Clarke G."/>
            <person name="Clee C."/>
            <person name="Cobley V."/>
            <person name="Collier R.E."/>
            <person name="Corby N."/>
            <person name="Coville G.J."/>
            <person name="Davies J."/>
            <person name="Deadman R."/>
            <person name="Dunn M."/>
            <person name="Earthrowl M."/>
            <person name="Ellington A.G."/>
            <person name="Errington H."/>
            <person name="Frankish A."/>
            <person name="Frankland J."/>
            <person name="French L."/>
            <person name="Garner P."/>
            <person name="Garnett J."/>
            <person name="Gay L."/>
            <person name="Ghori M.R."/>
            <person name="Gibson R."/>
            <person name="Gilby L.M."/>
            <person name="Gillett W."/>
            <person name="Glithero R.J."/>
            <person name="Grafham D.V."/>
            <person name="Griffiths C."/>
            <person name="Griffiths-Jones S."/>
            <person name="Grocock R."/>
            <person name="Hammond S."/>
            <person name="Harrison E.S."/>
            <person name="Hart E."/>
            <person name="Haugen E."/>
            <person name="Heath P.D."/>
            <person name="Holmes S."/>
            <person name="Holt K."/>
            <person name="Howden P.J."/>
            <person name="Hunt A.R."/>
            <person name="Hunt S.E."/>
            <person name="Hunter G."/>
            <person name="Isherwood J."/>
            <person name="James R."/>
            <person name="Johnson C."/>
            <person name="Johnson D."/>
            <person name="Joy A."/>
            <person name="Kay M."/>
            <person name="Kershaw J.K."/>
            <person name="Kibukawa M."/>
            <person name="Kimberley A.M."/>
            <person name="King A."/>
            <person name="Knights A.J."/>
            <person name="Lad H."/>
            <person name="Laird G."/>
            <person name="Lawlor S."/>
            <person name="Leongamornlert D.A."/>
            <person name="Lloyd D.M."/>
            <person name="Loveland J."/>
            <person name="Lovell J."/>
            <person name="Lush M.J."/>
            <person name="Lyne R."/>
            <person name="Martin S."/>
            <person name="Mashreghi-Mohammadi M."/>
            <person name="Matthews L."/>
            <person name="Matthews N.S."/>
            <person name="McLaren S."/>
            <person name="Milne S."/>
            <person name="Mistry S."/>
            <person name="Moore M.J."/>
            <person name="Nickerson T."/>
            <person name="O'Dell C.N."/>
            <person name="Oliver K."/>
            <person name="Palmeiri A."/>
            <person name="Palmer S.A."/>
            <person name="Parker A."/>
            <person name="Patel D."/>
            <person name="Pearce A.V."/>
            <person name="Peck A.I."/>
            <person name="Pelan S."/>
            <person name="Phelps K."/>
            <person name="Phillimore B.J."/>
            <person name="Plumb R."/>
            <person name="Rajan J."/>
            <person name="Raymond C."/>
            <person name="Rouse G."/>
            <person name="Saenphimmachak C."/>
            <person name="Sehra H.K."/>
            <person name="Sheridan E."/>
            <person name="Shownkeen R."/>
            <person name="Sims S."/>
            <person name="Skuce C.D."/>
            <person name="Smith M."/>
            <person name="Steward C."/>
            <person name="Subramanian S."/>
            <person name="Sycamore N."/>
            <person name="Tracey A."/>
            <person name="Tromans A."/>
            <person name="Van Helmond Z."/>
            <person name="Wall M."/>
            <person name="Wallis J.M."/>
            <person name="White S."/>
            <person name="Whitehead S.L."/>
            <person name="Wilkinson J.E."/>
            <person name="Willey D.L."/>
            <person name="Williams H."/>
            <person name="Wilming L."/>
            <person name="Wray P.W."/>
            <person name="Wu Z."/>
            <person name="Coulson A."/>
            <person name="Vaudin M."/>
            <person name="Sulston J.E."/>
            <person name="Durbin R."/>
            <person name="Hubbard T."/>
            <person name="Wooster R."/>
            <person name="Dunham I."/>
            <person name="Carter N.P."/>
            <person name="McVean G."/>
            <person name="Ross M.T."/>
            <person name="Harrow J."/>
            <person name="Olson M.V."/>
            <person name="Beck S."/>
            <person name="Rogers J."/>
            <person name="Bentley D.R."/>
            <person name="Banerjee R."/>
            <person name="Bryant S.P."/>
            <person name="Burford D.C."/>
            <person name="Burrill W.D."/>
            <person name="Clegg S.M."/>
            <person name="Dhami P."/>
            <person name="Dovey O."/>
            <person name="Faulkner L.M."/>
            <person name="Gribble S.M."/>
            <person name="Langford C.F."/>
            <person name="Pandian R.D."/>
            <person name="Porter K.M."/>
            <person name="Prigmore E."/>
        </authorList>
    </citation>
    <scope>NUCLEOTIDE SEQUENCE [LARGE SCALE GENOMIC DNA]</scope>
</reference>
<name>A0A087WUV3_HUMAN</name>
<dbReference type="Proteomes" id="UP000005640">
    <property type="component" value="Chromosome 1"/>
</dbReference>
<dbReference type="AlphaFoldDB" id="A0A087WUV3"/>
<reference evidence="1" key="4">
    <citation type="submission" date="2025-08" db="UniProtKB">
        <authorList>
            <consortium name="Ensembl"/>
        </authorList>
    </citation>
    <scope>IDENTIFICATION</scope>
</reference>
<dbReference type="HOGENOM" id="CLU_2222304_0_0_1"/>
<organism evidence="1 2">
    <name type="scientific">Homo sapiens</name>
    <name type="common">Human</name>
    <dbReference type="NCBI Taxonomy" id="9606"/>
    <lineage>
        <taxon>Eukaryota</taxon>
        <taxon>Metazoa</taxon>
        <taxon>Chordata</taxon>
        <taxon>Craniata</taxon>
        <taxon>Vertebrata</taxon>
        <taxon>Euteleostomi</taxon>
        <taxon>Mammalia</taxon>
        <taxon>Eutheria</taxon>
        <taxon>Euarchontoglires</taxon>
        <taxon>Primates</taxon>
        <taxon>Haplorrhini</taxon>
        <taxon>Catarrhini</taxon>
        <taxon>Hominidae</taxon>
        <taxon>Homo</taxon>
    </lineage>
</organism>
<accession>A0A087WUV3</accession>
<dbReference type="GeneTree" id="ENSGT00940000153665"/>
<reference evidence="1 2" key="2">
    <citation type="journal article" date="2004" name="Nature">
        <title>Finishing the euchromatic sequence of the human genome.</title>
        <authorList>
            <consortium name="International Human Genome Sequencing Consortium"/>
        </authorList>
    </citation>
    <scope>NUCLEOTIDE SEQUENCE [LARGE SCALE GENOMIC DNA]</scope>
</reference>
<dbReference type="Ensembl" id="ENST00000469918.5">
    <property type="protein sequence ID" value="ENSP00000478949.1"/>
    <property type="gene ID" value="ENSG00000117481.12"/>
</dbReference>
<reference evidence="1" key="5">
    <citation type="submission" date="2025-09" db="UniProtKB">
        <authorList>
            <consortium name="Ensembl"/>
        </authorList>
    </citation>
    <scope>IDENTIFICATION</scope>
</reference>
<dbReference type="MassIVE" id="A0A087WUV3"/>
<evidence type="ECO:0000313" key="1">
    <source>
        <dbReference type="Ensembl" id="ENSP00000478949.1"/>
    </source>
</evidence>
<dbReference type="UCSC" id="uc057gee.1">
    <property type="organism name" value="human"/>
</dbReference>
<keyword evidence="2" id="KW-1185">Reference proteome</keyword>
<dbReference type="Ensembl" id="ENST00000469918.5">
    <property type="protein sequence ID" value="ENSP00000478949.1"/>
    <property type="gene ID" value="ENSG00000117481.13"/>
</dbReference>
<protein>
    <submittedName>
        <fullName evidence="1">NOP2/Sun RNA methyltransferase 4</fullName>
    </submittedName>
</protein>
<reference evidence="1 2" key="1">
    <citation type="journal article" date="2001" name="Nature">
        <title>Initial sequencing and analysis of the human genome.</title>
        <authorList>
            <consortium name="International Human Genome Sequencing Consortium"/>
            <person name="Lander E.S."/>
            <person name="Linton L.M."/>
            <person name="Birren B."/>
            <person name="Nusbaum C."/>
            <person name="Zody M.C."/>
            <person name="Baldwin J."/>
            <person name="Devon K."/>
            <person name="Dewar K."/>
            <person name="Doyle M."/>
            <person name="FitzHugh W."/>
            <person name="Funke R."/>
            <person name="Gage D."/>
            <person name="Harris K."/>
            <person name="Heaford A."/>
            <person name="Howland J."/>
            <person name="Kann L."/>
            <person name="Lehoczky J."/>
            <person name="LeVine R."/>
            <person name="McEwan P."/>
            <person name="McKernan K."/>
            <person name="Meldrim J."/>
            <person name="Mesirov J.P."/>
            <person name="Miranda C."/>
            <person name="Morris W."/>
            <person name="Naylor J."/>
            <person name="Raymond C."/>
            <person name="Rosetti M."/>
            <person name="Santos R."/>
            <person name="Sheridan A."/>
            <person name="Sougnez C."/>
            <person name="Stange-Thomann N."/>
            <person name="Stojanovic N."/>
            <person name="Subramanian A."/>
            <person name="Wyman D."/>
            <person name="Rogers J."/>
            <person name="Sulston J."/>
            <person name="Ainscough R."/>
            <person name="Beck S."/>
            <person name="Bentley D."/>
            <person name="Burton J."/>
            <person name="Clee C."/>
            <person name="Carter N."/>
            <person name="Coulson A."/>
            <person name="Deadman R."/>
            <person name="Deloukas P."/>
            <person name="Dunham A."/>
            <person name="Dunham I."/>
            <person name="Durbin R."/>
            <person name="French L."/>
            <person name="Grafham D."/>
            <person name="Gregory S."/>
            <person name="Hubbard T."/>
            <person name="Humphray S."/>
            <person name="Hunt A."/>
            <person name="Jones M."/>
            <person name="Lloyd C."/>
            <person name="McMurray A."/>
            <person name="Matthews L."/>
            <person name="Mercer S."/>
            <person name="Milne S."/>
            <person name="Mullikin J.C."/>
            <person name="Mungall A."/>
            <person name="Plumb R."/>
            <person name="Ross M."/>
            <person name="Shownkeen R."/>
            <person name="Sims S."/>
            <person name="Waterston R.H."/>
            <person name="Wilson R.K."/>
            <person name="Hillier L.W."/>
            <person name="McPherson J.D."/>
            <person name="Marra M.A."/>
            <person name="Mardis E.R."/>
            <person name="Fulton L.A."/>
            <person name="Chinwalla A.T."/>
            <person name="Pepin K.H."/>
            <person name="Gish W.R."/>
            <person name="Chissoe S.L."/>
            <person name="Wendl M.C."/>
            <person name="Delehaunty K.D."/>
            <person name="Miner T.L."/>
            <person name="Delehaunty A."/>
            <person name="Kramer J.B."/>
            <person name="Cook L.L."/>
            <person name="Fulton R.S."/>
            <person name="Johnson D.L."/>
            <person name="Minx P.J."/>
            <person name="Clifton S.W."/>
            <person name="Hawkins T."/>
            <person name="Branscomb E."/>
            <person name="Predki P."/>
            <person name="Richardson P."/>
            <person name="Wenning S."/>
            <person name="Slezak T."/>
            <person name="Doggett N."/>
            <person name="Cheng J.F."/>
            <person name="Olsen A."/>
            <person name="Lucas S."/>
            <person name="Elkin C."/>
            <person name="Uberbacher E."/>
            <person name="Frazier M."/>
            <person name="Gibbs R.A."/>
            <person name="Muzny D.M."/>
            <person name="Scherer S.E."/>
            <person name="Bouck J.B."/>
            <person name="Sodergren E.J."/>
            <person name="Worley K.C."/>
            <person name="Rives C.M."/>
            <person name="Gorrell J.H."/>
            <person name="Metzker M.L."/>
            <person name="Naylor S.L."/>
            <person name="Kucherlapati R.S."/>
            <person name="Nelson D.L."/>
            <person name="Weinstock G.M."/>
            <person name="Sakaki Y."/>
            <person name="Fujiyama A."/>
            <person name="Hattori M."/>
            <person name="Yada T."/>
            <person name="Toyoda A."/>
            <person name="Itoh T."/>
            <person name="Kawagoe C."/>
            <person name="Watanabe H."/>
            <person name="Totoki Y."/>
            <person name="Taylor T."/>
            <person name="Weissenbach J."/>
            <person name="Heilig R."/>
            <person name="Saurin W."/>
            <person name="Artiguenave F."/>
            <person name="Brottier P."/>
            <person name="Bruls T."/>
            <person name="Pelletier E."/>
            <person name="Robert C."/>
            <person name="Wincker P."/>
            <person name="Smith D.R."/>
            <person name="Doucette-Stamm L."/>
            <person name="Rubenfield M."/>
            <person name="Weinstock K."/>
            <person name="Lee H.M."/>
            <person name="Dubois J."/>
            <person name="Rosenthal A."/>
            <person name="Platzer M."/>
            <person name="Nyakatura G."/>
            <person name="Taudien S."/>
            <person name="Rump A."/>
            <person name="Yang H."/>
            <person name="Yu J."/>
            <person name="Wang J."/>
            <person name="Huang G."/>
            <person name="Gu J."/>
            <person name="Hood L."/>
            <person name="Rowen L."/>
            <person name="Madan A."/>
            <person name="Qin S."/>
            <person name="Davis R.W."/>
            <person name="Federspiel N.A."/>
            <person name="Abola A.P."/>
            <person name="Proctor M.J."/>
            <person name="Myers R.M."/>
            <person name="Schmutz J."/>
            <person name="Dickson M."/>
            <person name="Grimwood J."/>
            <person name="Cox D.R."/>
            <person name="Olson M.V."/>
            <person name="Kaul R."/>
            <person name="Raymond C."/>
            <person name="Shimizu N."/>
            <person name="Kawasaki K."/>
            <person name="Minoshima S."/>
            <person name="Evans G.A."/>
            <person name="Athanasiou M."/>
            <person name="Schultz R."/>
            <person name="Roe B.A."/>
            <person name="Chen F."/>
            <person name="Pan H."/>
            <person name="Ramser J."/>
            <person name="Lehrach H."/>
            <person name="Reinhardt R."/>
            <person name="McCombie W.R."/>
            <person name="de la Bastide M."/>
            <person name="Dedhia N."/>
            <person name="Blocker H."/>
            <person name="Hornischer K."/>
            <person name="Nordsiek G."/>
            <person name="Agarwala R."/>
            <person name="Aravind L."/>
            <person name="Bailey J.A."/>
            <person name="Bateman A."/>
            <person name="Batzoglou S."/>
            <person name="Birney E."/>
            <person name="Bork P."/>
            <person name="Brown D.G."/>
            <person name="Burge C.B."/>
            <person name="Cerutti L."/>
            <person name="Chen H.C."/>
            <person name="Church D."/>
            <person name="Clamp M."/>
            <person name="Copley R.R."/>
            <person name="Doerks T."/>
            <person name="Eddy S.R."/>
            <person name="Eichler E.E."/>
            <person name="Furey T.S."/>
            <person name="Galagan J."/>
            <person name="Gilbert J.G."/>
            <person name="Harmon C."/>
            <person name="Hayashizaki Y."/>
            <person name="Haussler D."/>
            <person name="Hermjakob H."/>
            <person name="Hokamp K."/>
            <person name="Jang W."/>
            <person name="Johnson L.S."/>
            <person name="Jones T.A."/>
            <person name="Kasif S."/>
            <person name="Kaspryzk A."/>
            <person name="Kennedy S."/>
            <person name="Kent W.J."/>
            <person name="Kitts P."/>
            <person name="Koonin E.V."/>
            <person name="Korf I."/>
            <person name="Kulp D."/>
            <person name="Lancet D."/>
            <person name="Lowe T.M."/>
            <person name="McLysaght A."/>
            <person name="Mikkelsen T."/>
            <person name="Moran J.V."/>
            <person name="Mulder N."/>
            <person name="Pollara V.J."/>
            <person name="Ponting C.P."/>
            <person name="Schuler G."/>
            <person name="Schultz J."/>
            <person name="Slater G."/>
            <person name="Smit A.F."/>
            <person name="Stupka E."/>
            <person name="Szustakowski J."/>
            <person name="Thierry-Mieg D."/>
            <person name="Thierry-Mieg J."/>
            <person name="Wagner L."/>
            <person name="Wallis J."/>
            <person name="Wheeler R."/>
            <person name="Williams A."/>
            <person name="Wolf Y.I."/>
            <person name="Wolfe K.H."/>
            <person name="Yang S.P."/>
            <person name="Yeh R.F."/>
            <person name="Collins F."/>
            <person name="Guyer M.S."/>
            <person name="Peterson J."/>
            <person name="Felsenfeld A."/>
            <person name="Wetterstrand K.A."/>
            <person name="Patrinos A."/>
            <person name="Morgan M.J."/>
            <person name="de Jong P."/>
            <person name="Catanese J.J."/>
            <person name="Osoegawa K."/>
            <person name="Shizuya H."/>
            <person name="Choi S."/>
            <person name="Chen Y.J."/>
        </authorList>
    </citation>
    <scope>NUCLEOTIDE SEQUENCE [LARGE SCALE GENOMIC DNA]</scope>
</reference>
<dbReference type="OrthoDB" id="9533415at2759"/>
<dbReference type="ExpressionAtlas" id="A0A087WUV3">
    <property type="expression patterns" value="baseline and differential"/>
</dbReference>
<dbReference type="HGNC" id="HGNC:31802">
    <property type="gene designation" value="NSUN4"/>
</dbReference>
<dbReference type="Bgee" id="ENSG00000117481">
    <property type="expression patterns" value="Expressed in sperm and 184 other cell types or tissues"/>
</dbReference>
<proteinExistence type="predicted"/>
<evidence type="ECO:0000313" key="2">
    <source>
        <dbReference type="Proteomes" id="UP000005640"/>
    </source>
</evidence>
<gene>
    <name evidence="1" type="primary">NSUN4</name>
</gene>
<sequence>MAALTLRGVRELLKRVDLATVPRRHRYKKKWPGRPHPSENTIATLPALLGLRRLAGKDSAPSSTSSCLWRPGKVTATTLSILPAQTLAKGCHRAQIPCCSTGFAEF</sequence>
<dbReference type="OpenTargets" id="ENSG00000117481"/>
<dbReference type="EMBL" id="AL122001">
    <property type="status" value="NOT_ANNOTATED_CDS"/>
    <property type="molecule type" value="Genomic_DNA"/>
</dbReference>